<comment type="caution">
    <text evidence="1">The sequence shown here is derived from an EMBL/GenBank/DDBJ whole genome shotgun (WGS) entry which is preliminary data.</text>
</comment>
<gene>
    <name evidence="1" type="ORF">GRH90_02070</name>
</gene>
<proteinExistence type="predicted"/>
<accession>A0A845SJP9</accession>
<sequence>MNVNINGVSCYFTAASSSINFSNNIGQNLHRVGQCIDSHLKTISGDIKLENCFTPEGNSRVVIKSVSGDITLSGGRLNCDAKSVSGDIKCDDVHLKNVKTVSGDAVLNNGAAVQHVQTTSGAIILQGSSADSLKNCSGKITLKDGSHIKGDVIITGTGTLSIENSSIDNMLVISASHLNIGANATVNHIYLKNVNCISSTFFFDDFPNVDSVRIGDFINMNRVSGIITNTLIIDGVNYGPQNHAINRSSGQNREQPQEKIVTIEDGAVVKSLEFEGDKCTVILEGNARLEGNRNVPGLTVQNA</sequence>
<name>A0A845SJP9_9GAMM</name>
<evidence type="ECO:0000313" key="2">
    <source>
        <dbReference type="Proteomes" id="UP000461443"/>
    </source>
</evidence>
<dbReference type="RefSeq" id="WP_162364222.1">
    <property type="nucleotide sequence ID" value="NZ_WUBS01000001.1"/>
</dbReference>
<dbReference type="EMBL" id="WUBS01000001">
    <property type="protein sequence ID" value="NDL61555.1"/>
    <property type="molecule type" value="Genomic_DNA"/>
</dbReference>
<dbReference type="Proteomes" id="UP000461443">
    <property type="component" value="Unassembled WGS sequence"/>
</dbReference>
<evidence type="ECO:0000313" key="1">
    <source>
        <dbReference type="EMBL" id="NDL61555.1"/>
    </source>
</evidence>
<organism evidence="1 2">
    <name type="scientific">Acerihabitans arboris</name>
    <dbReference type="NCBI Taxonomy" id="2691583"/>
    <lineage>
        <taxon>Bacteria</taxon>
        <taxon>Pseudomonadati</taxon>
        <taxon>Pseudomonadota</taxon>
        <taxon>Gammaproteobacteria</taxon>
        <taxon>Enterobacterales</taxon>
        <taxon>Pectobacteriaceae</taxon>
        <taxon>Acerihabitans</taxon>
    </lineage>
</organism>
<reference evidence="1 2" key="1">
    <citation type="submission" date="2019-12" db="EMBL/GenBank/DDBJ databases">
        <authorList>
            <person name="Lee S.D."/>
        </authorList>
    </citation>
    <scope>NUCLEOTIDE SEQUENCE [LARGE SCALE GENOMIC DNA]</scope>
    <source>
        <strain evidence="1 2">SAP-6</strain>
    </source>
</reference>
<evidence type="ECO:0008006" key="3">
    <source>
        <dbReference type="Google" id="ProtNLM"/>
    </source>
</evidence>
<protein>
    <recommendedName>
        <fullName evidence="3">Adhesin domain-containing protein</fullName>
    </recommendedName>
</protein>
<keyword evidence="2" id="KW-1185">Reference proteome</keyword>
<dbReference type="AlphaFoldDB" id="A0A845SJP9"/>
<reference evidence="1 2" key="2">
    <citation type="submission" date="2020-02" db="EMBL/GenBank/DDBJ databases">
        <title>The new genus of Enterobacteriales.</title>
        <authorList>
            <person name="Kim I.S."/>
        </authorList>
    </citation>
    <scope>NUCLEOTIDE SEQUENCE [LARGE SCALE GENOMIC DNA]</scope>
    <source>
        <strain evidence="1 2">SAP-6</strain>
    </source>
</reference>